<protein>
    <submittedName>
        <fullName evidence="1">Uncharacterized protein</fullName>
    </submittedName>
</protein>
<gene>
    <name evidence="1" type="ORF">LTRI10_LOCUS22660</name>
</gene>
<sequence>MATAFYGLELRSRRMMNATPYSRFRWLKQDFRWRGGLLEVKKKISQAKLEGRTIFEGFLARFFWNSIAAIKEESEGIMGEKKLILL</sequence>
<evidence type="ECO:0000313" key="2">
    <source>
        <dbReference type="Proteomes" id="UP001497516"/>
    </source>
</evidence>
<name>A0AAV2E5Q3_9ROSI</name>
<evidence type="ECO:0000313" key="1">
    <source>
        <dbReference type="EMBL" id="CAL1381271.1"/>
    </source>
</evidence>
<dbReference type="Proteomes" id="UP001497516">
    <property type="component" value="Chromosome 4"/>
</dbReference>
<dbReference type="AlphaFoldDB" id="A0AAV2E5Q3"/>
<keyword evidence="2" id="KW-1185">Reference proteome</keyword>
<proteinExistence type="predicted"/>
<accession>A0AAV2E5Q3</accession>
<dbReference type="EMBL" id="OZ034817">
    <property type="protein sequence ID" value="CAL1381271.1"/>
    <property type="molecule type" value="Genomic_DNA"/>
</dbReference>
<reference evidence="1 2" key="1">
    <citation type="submission" date="2024-04" db="EMBL/GenBank/DDBJ databases">
        <authorList>
            <person name="Fracassetti M."/>
        </authorList>
    </citation>
    <scope>NUCLEOTIDE SEQUENCE [LARGE SCALE GENOMIC DNA]</scope>
</reference>
<organism evidence="1 2">
    <name type="scientific">Linum trigynum</name>
    <dbReference type="NCBI Taxonomy" id="586398"/>
    <lineage>
        <taxon>Eukaryota</taxon>
        <taxon>Viridiplantae</taxon>
        <taxon>Streptophyta</taxon>
        <taxon>Embryophyta</taxon>
        <taxon>Tracheophyta</taxon>
        <taxon>Spermatophyta</taxon>
        <taxon>Magnoliopsida</taxon>
        <taxon>eudicotyledons</taxon>
        <taxon>Gunneridae</taxon>
        <taxon>Pentapetalae</taxon>
        <taxon>rosids</taxon>
        <taxon>fabids</taxon>
        <taxon>Malpighiales</taxon>
        <taxon>Linaceae</taxon>
        <taxon>Linum</taxon>
    </lineage>
</organism>